<feature type="transmembrane region" description="Helical" evidence="1">
    <location>
        <begin position="39"/>
        <end position="63"/>
    </location>
</feature>
<accession>A0A0E9XN19</accession>
<keyword evidence="1" id="KW-1133">Transmembrane helix</keyword>
<dbReference type="AlphaFoldDB" id="A0A0E9XN19"/>
<organism evidence="2">
    <name type="scientific">Anguilla anguilla</name>
    <name type="common">European freshwater eel</name>
    <name type="synonym">Muraena anguilla</name>
    <dbReference type="NCBI Taxonomy" id="7936"/>
    <lineage>
        <taxon>Eukaryota</taxon>
        <taxon>Metazoa</taxon>
        <taxon>Chordata</taxon>
        <taxon>Craniata</taxon>
        <taxon>Vertebrata</taxon>
        <taxon>Euteleostomi</taxon>
        <taxon>Actinopterygii</taxon>
        <taxon>Neopterygii</taxon>
        <taxon>Teleostei</taxon>
        <taxon>Anguilliformes</taxon>
        <taxon>Anguillidae</taxon>
        <taxon>Anguilla</taxon>
    </lineage>
</organism>
<evidence type="ECO:0000313" key="2">
    <source>
        <dbReference type="EMBL" id="JAI03109.1"/>
    </source>
</evidence>
<proteinExistence type="predicted"/>
<dbReference type="EMBL" id="GBXM01005469">
    <property type="protein sequence ID" value="JAI03109.1"/>
    <property type="molecule type" value="Transcribed_RNA"/>
</dbReference>
<keyword evidence="1" id="KW-0472">Membrane</keyword>
<protein>
    <submittedName>
        <fullName evidence="2">Uncharacterized protein</fullName>
    </submittedName>
</protein>
<reference evidence="2" key="2">
    <citation type="journal article" date="2015" name="Fish Shellfish Immunol.">
        <title>Early steps in the European eel (Anguilla anguilla)-Vibrio vulnificus interaction in the gills: Role of the RtxA13 toxin.</title>
        <authorList>
            <person name="Callol A."/>
            <person name="Pajuelo D."/>
            <person name="Ebbesson L."/>
            <person name="Teles M."/>
            <person name="MacKenzie S."/>
            <person name="Amaro C."/>
        </authorList>
    </citation>
    <scope>NUCLEOTIDE SEQUENCE</scope>
</reference>
<feature type="transmembrane region" description="Helical" evidence="1">
    <location>
        <begin position="7"/>
        <end position="27"/>
    </location>
</feature>
<sequence>MITKKRFNSIVTEHIYISAYANVYAFGKWKWNTCLSCPIYSPLSSSVLFIFIFKWLCSCYIILRPTGP</sequence>
<reference evidence="2" key="1">
    <citation type="submission" date="2014-11" db="EMBL/GenBank/DDBJ databases">
        <authorList>
            <person name="Amaro Gonzalez C."/>
        </authorList>
    </citation>
    <scope>NUCLEOTIDE SEQUENCE</scope>
</reference>
<keyword evidence="1" id="KW-0812">Transmembrane</keyword>
<name>A0A0E9XN19_ANGAN</name>
<evidence type="ECO:0000256" key="1">
    <source>
        <dbReference type="SAM" id="Phobius"/>
    </source>
</evidence>